<dbReference type="SUPFAM" id="SSF48371">
    <property type="entry name" value="ARM repeat"/>
    <property type="match status" value="1"/>
</dbReference>
<keyword evidence="1" id="KW-0812">Transmembrane</keyword>
<proteinExistence type="predicted"/>
<reference evidence="3 4" key="1">
    <citation type="submission" date="2018-07" db="EMBL/GenBank/DDBJ databases">
        <title>Genome sequencing of Runella.</title>
        <authorList>
            <person name="Baek M.-G."/>
            <person name="Yi H."/>
        </authorList>
    </citation>
    <scope>NUCLEOTIDE SEQUENCE [LARGE SCALE GENOMIC DNA]</scope>
    <source>
        <strain evidence="3 4">HYN0085</strain>
    </source>
</reference>
<sequence>MEAKLMNCEHAKERLTGWLNHQLSATEQKEIEQHLAECADCEQEFEADRQLWKLLGKVSATPEPSGAMREGFYAMLDTFKETEARKSRNSWQYFAQKLQQLWTPQLALRVAYSAFLLSIGLFAGYWLHRPQEVKMEALTAEVQEMRQMMMLSMIDNPSATERLKAVSYTKEINEVDDKVLKALFTTLNNDPNINVRLVTLEALAELAHDPQVREGLVLSLSQQESPLVQVALADVMVKLQEKRSIKAFRQMLRRDDLNDLVKTKIQQTIKDLS</sequence>
<dbReference type="Pfam" id="PF13646">
    <property type="entry name" value="HEAT_2"/>
    <property type="match status" value="1"/>
</dbReference>
<evidence type="ECO:0000256" key="1">
    <source>
        <dbReference type="SAM" id="Phobius"/>
    </source>
</evidence>
<dbReference type="RefSeq" id="WP_114069446.1">
    <property type="nucleotide sequence ID" value="NZ_CP030850.1"/>
</dbReference>
<dbReference type="InterPro" id="IPR027383">
    <property type="entry name" value="Znf_put"/>
</dbReference>
<keyword evidence="1" id="KW-0472">Membrane</keyword>
<dbReference type="Gene3D" id="1.25.10.10">
    <property type="entry name" value="Leucine-rich Repeat Variant"/>
    <property type="match status" value="1"/>
</dbReference>
<dbReference type="OrthoDB" id="978644at2"/>
<dbReference type="Pfam" id="PF13490">
    <property type="entry name" value="zf-HC2"/>
    <property type="match status" value="1"/>
</dbReference>
<gene>
    <name evidence="3" type="ORF">DR864_24585</name>
</gene>
<dbReference type="KEGG" id="run:DR864_24585"/>
<evidence type="ECO:0000259" key="2">
    <source>
        <dbReference type="Pfam" id="PF13490"/>
    </source>
</evidence>
<accession>A0A344TPW2</accession>
<dbReference type="InterPro" id="IPR041916">
    <property type="entry name" value="Anti_sigma_zinc_sf"/>
</dbReference>
<feature type="domain" description="Putative zinc-finger" evidence="2">
    <location>
        <begin position="8"/>
        <end position="41"/>
    </location>
</feature>
<dbReference type="Proteomes" id="UP000251993">
    <property type="component" value="Chromosome"/>
</dbReference>
<dbReference type="EMBL" id="CP030850">
    <property type="protein sequence ID" value="AXE20683.1"/>
    <property type="molecule type" value="Genomic_DNA"/>
</dbReference>
<name>A0A344TPW2_9BACT</name>
<feature type="transmembrane region" description="Helical" evidence="1">
    <location>
        <begin position="106"/>
        <end position="127"/>
    </location>
</feature>
<keyword evidence="4" id="KW-1185">Reference proteome</keyword>
<dbReference type="InterPro" id="IPR016024">
    <property type="entry name" value="ARM-type_fold"/>
</dbReference>
<organism evidence="3 4">
    <name type="scientific">Runella rosea</name>
    <dbReference type="NCBI Taxonomy" id="2259595"/>
    <lineage>
        <taxon>Bacteria</taxon>
        <taxon>Pseudomonadati</taxon>
        <taxon>Bacteroidota</taxon>
        <taxon>Cytophagia</taxon>
        <taxon>Cytophagales</taxon>
        <taxon>Spirosomataceae</taxon>
        <taxon>Runella</taxon>
    </lineage>
</organism>
<dbReference type="InterPro" id="IPR011989">
    <property type="entry name" value="ARM-like"/>
</dbReference>
<protein>
    <submittedName>
        <fullName evidence="3">HEAT repeat domain-containing protein</fullName>
    </submittedName>
</protein>
<dbReference type="AlphaFoldDB" id="A0A344TPW2"/>
<keyword evidence="1" id="KW-1133">Transmembrane helix</keyword>
<dbReference type="Gene3D" id="1.10.10.1320">
    <property type="entry name" value="Anti-sigma factor, zinc-finger domain"/>
    <property type="match status" value="1"/>
</dbReference>
<evidence type="ECO:0000313" key="3">
    <source>
        <dbReference type="EMBL" id="AXE20683.1"/>
    </source>
</evidence>
<evidence type="ECO:0000313" key="4">
    <source>
        <dbReference type="Proteomes" id="UP000251993"/>
    </source>
</evidence>